<organism evidence="2 3">
    <name type="scientific">Porites evermanni</name>
    <dbReference type="NCBI Taxonomy" id="104178"/>
    <lineage>
        <taxon>Eukaryota</taxon>
        <taxon>Metazoa</taxon>
        <taxon>Cnidaria</taxon>
        <taxon>Anthozoa</taxon>
        <taxon>Hexacorallia</taxon>
        <taxon>Scleractinia</taxon>
        <taxon>Fungiina</taxon>
        <taxon>Poritidae</taxon>
        <taxon>Porites</taxon>
    </lineage>
</organism>
<evidence type="ECO:0000313" key="3">
    <source>
        <dbReference type="Proteomes" id="UP001159427"/>
    </source>
</evidence>
<protein>
    <submittedName>
        <fullName evidence="2">Uncharacterized protein</fullName>
    </submittedName>
</protein>
<dbReference type="Proteomes" id="UP001159427">
    <property type="component" value="Unassembled WGS sequence"/>
</dbReference>
<dbReference type="EMBL" id="CALNXI010000923">
    <property type="protein sequence ID" value="CAH3147119.1"/>
    <property type="molecule type" value="Genomic_DNA"/>
</dbReference>
<feature type="region of interest" description="Disordered" evidence="1">
    <location>
        <begin position="1"/>
        <end position="42"/>
    </location>
</feature>
<evidence type="ECO:0000313" key="2">
    <source>
        <dbReference type="EMBL" id="CAH3147119.1"/>
    </source>
</evidence>
<sequence length="108" mass="12516">MLEAAETQIQERTRDDLQRHEARKTSQEVERSKNHEKGRQSGPLVKATIFLWTVEHDVAMRNPERGKIWKNIAAKLNSLQQPKFSVTASQELFTKQKLCDEEKASIIE</sequence>
<gene>
    <name evidence="2" type="ORF">PEVE_00044159</name>
</gene>
<accession>A0ABN8PNB6</accession>
<proteinExistence type="predicted"/>
<feature type="compositionally biased region" description="Basic and acidic residues" evidence="1">
    <location>
        <begin position="9"/>
        <end position="39"/>
    </location>
</feature>
<evidence type="ECO:0000256" key="1">
    <source>
        <dbReference type="SAM" id="MobiDB-lite"/>
    </source>
</evidence>
<keyword evidence="3" id="KW-1185">Reference proteome</keyword>
<name>A0ABN8PNB6_9CNID</name>
<comment type="caution">
    <text evidence="2">The sequence shown here is derived from an EMBL/GenBank/DDBJ whole genome shotgun (WGS) entry which is preliminary data.</text>
</comment>
<reference evidence="2 3" key="1">
    <citation type="submission" date="2022-05" db="EMBL/GenBank/DDBJ databases">
        <authorList>
            <consortium name="Genoscope - CEA"/>
            <person name="William W."/>
        </authorList>
    </citation>
    <scope>NUCLEOTIDE SEQUENCE [LARGE SCALE GENOMIC DNA]</scope>
</reference>